<protein>
    <submittedName>
        <fullName evidence="2">Uncharacterized protein</fullName>
    </submittedName>
</protein>
<comment type="caution">
    <text evidence="2">The sequence shown here is derived from an EMBL/GenBank/DDBJ whole genome shotgun (WGS) entry which is preliminary data.</text>
</comment>
<sequence length="97" mass="9867">MPTKVLGDTQKSGSKGAALVFAQSLPVPLTPDTIHSALPSTPATEGQGGASQADNVGYATNIHSSASQEFSHDQYVAQDESEPSQVVPSTSAPAAIM</sequence>
<feature type="compositionally biased region" description="Polar residues" evidence="1">
    <location>
        <begin position="38"/>
        <end position="54"/>
    </location>
</feature>
<reference evidence="2 3" key="1">
    <citation type="journal article" date="2024" name="G3 (Bethesda)">
        <title>Genome assembly of Hibiscus sabdariffa L. provides insights into metabolisms of medicinal natural products.</title>
        <authorList>
            <person name="Kim T."/>
        </authorList>
    </citation>
    <scope>NUCLEOTIDE SEQUENCE [LARGE SCALE GENOMIC DNA]</scope>
    <source>
        <strain evidence="2">TK-2024</strain>
        <tissue evidence="2">Old leaves</tissue>
    </source>
</reference>
<dbReference type="EMBL" id="JBBPBN010000005">
    <property type="protein sequence ID" value="KAK9037407.1"/>
    <property type="molecule type" value="Genomic_DNA"/>
</dbReference>
<evidence type="ECO:0000313" key="3">
    <source>
        <dbReference type="Proteomes" id="UP001396334"/>
    </source>
</evidence>
<feature type="region of interest" description="Disordered" evidence="1">
    <location>
        <begin position="30"/>
        <end position="97"/>
    </location>
</feature>
<proteinExistence type="predicted"/>
<keyword evidence="3" id="KW-1185">Reference proteome</keyword>
<gene>
    <name evidence="2" type="ORF">V6N11_022318</name>
</gene>
<evidence type="ECO:0000313" key="2">
    <source>
        <dbReference type="EMBL" id="KAK9037407.1"/>
    </source>
</evidence>
<organism evidence="2 3">
    <name type="scientific">Hibiscus sabdariffa</name>
    <name type="common">roselle</name>
    <dbReference type="NCBI Taxonomy" id="183260"/>
    <lineage>
        <taxon>Eukaryota</taxon>
        <taxon>Viridiplantae</taxon>
        <taxon>Streptophyta</taxon>
        <taxon>Embryophyta</taxon>
        <taxon>Tracheophyta</taxon>
        <taxon>Spermatophyta</taxon>
        <taxon>Magnoliopsida</taxon>
        <taxon>eudicotyledons</taxon>
        <taxon>Gunneridae</taxon>
        <taxon>Pentapetalae</taxon>
        <taxon>rosids</taxon>
        <taxon>malvids</taxon>
        <taxon>Malvales</taxon>
        <taxon>Malvaceae</taxon>
        <taxon>Malvoideae</taxon>
        <taxon>Hibiscus</taxon>
    </lineage>
</organism>
<dbReference type="Proteomes" id="UP001396334">
    <property type="component" value="Unassembled WGS sequence"/>
</dbReference>
<name>A0ABR2TIW0_9ROSI</name>
<feature type="compositionally biased region" description="Polar residues" evidence="1">
    <location>
        <begin position="83"/>
        <end position="97"/>
    </location>
</feature>
<accession>A0ABR2TIW0</accession>
<evidence type="ECO:0000256" key="1">
    <source>
        <dbReference type="SAM" id="MobiDB-lite"/>
    </source>
</evidence>